<protein>
    <submittedName>
        <fullName evidence="1">Ferredoxin-dependent bilin reductase</fullName>
    </submittedName>
</protein>
<accession>A0A1I0E1T8</accession>
<dbReference type="RefSeq" id="WP_092478337.1">
    <property type="nucleotide sequence ID" value="NZ_FOHN01000018.1"/>
</dbReference>
<gene>
    <name evidence="1" type="ORF">SAMN04487772_1182</name>
</gene>
<proteinExistence type="predicted"/>
<dbReference type="Proteomes" id="UP000199800">
    <property type="component" value="Unassembled WGS sequence"/>
</dbReference>
<reference evidence="1 2" key="1">
    <citation type="submission" date="2016-10" db="EMBL/GenBank/DDBJ databases">
        <authorList>
            <person name="de Groot N.N."/>
        </authorList>
    </citation>
    <scope>NUCLEOTIDE SEQUENCE [LARGE SCALE GENOMIC DNA]</scope>
    <source>
        <strain evidence="1 2">DSM 1801</strain>
    </source>
</reference>
<name>A0A1I0E1T8_9FIRM</name>
<dbReference type="Pfam" id="PF05996">
    <property type="entry name" value="Fe_bilin_red"/>
    <property type="match status" value="1"/>
</dbReference>
<dbReference type="GO" id="GO:0010024">
    <property type="term" value="P:phytochromobilin biosynthetic process"/>
    <property type="evidence" value="ECO:0007669"/>
    <property type="project" value="InterPro"/>
</dbReference>
<organism evidence="1 2">
    <name type="scientific">[Clostridium] polysaccharolyticum</name>
    <dbReference type="NCBI Taxonomy" id="29364"/>
    <lineage>
        <taxon>Bacteria</taxon>
        <taxon>Bacillati</taxon>
        <taxon>Bacillota</taxon>
        <taxon>Clostridia</taxon>
        <taxon>Lachnospirales</taxon>
        <taxon>Lachnospiraceae</taxon>
    </lineage>
</organism>
<keyword evidence="2" id="KW-1185">Reference proteome</keyword>
<sequence length="265" mass="30991">MEGILGKNKQLILSAKNMILEVLLNQYKVQDLDCGEFASLTIQNMKFHVKSYAVEKLGHLVLMDTSGTKGLQMLSGVVNPYYKNLPMLSFDCMYIEERRSILIELYDLVEEKEPIYLNYIEKFKELQKQYEWEDMELNESWYDDLRSVCMSKAVGAEEEKVSAVLKEFLSLYVEMEQKLCCLSENRMEIKQSITQDYVNKLIEAGGPSTNMFKAALGTEKMKQFYDNVFFCTKADYKNRERELNKKDIDNYKDVCYTNPSRQQNV</sequence>
<dbReference type="EMBL" id="FOHN01000018">
    <property type="protein sequence ID" value="SET38581.1"/>
    <property type="molecule type" value="Genomic_DNA"/>
</dbReference>
<dbReference type="GO" id="GO:0050897">
    <property type="term" value="F:cobalt ion binding"/>
    <property type="evidence" value="ECO:0007669"/>
    <property type="project" value="InterPro"/>
</dbReference>
<evidence type="ECO:0000313" key="2">
    <source>
        <dbReference type="Proteomes" id="UP000199800"/>
    </source>
</evidence>
<dbReference type="GO" id="GO:0016636">
    <property type="term" value="F:oxidoreductase activity, acting on the CH-CH group of donors, iron-sulfur protein as acceptor"/>
    <property type="evidence" value="ECO:0007669"/>
    <property type="project" value="InterPro"/>
</dbReference>
<evidence type="ECO:0000313" key="1">
    <source>
        <dbReference type="EMBL" id="SET38581.1"/>
    </source>
</evidence>
<dbReference type="InterPro" id="IPR009249">
    <property type="entry name" value="Ferredoxin-dep_bilin_Rdtase"/>
</dbReference>
<dbReference type="Gene3D" id="3.40.1500.20">
    <property type="match status" value="1"/>
</dbReference>
<dbReference type="OrthoDB" id="1999600at2"/>
<dbReference type="AlphaFoldDB" id="A0A1I0E1T8"/>